<evidence type="ECO:0000256" key="3">
    <source>
        <dbReference type="PIRSR" id="PIRSR605502-1"/>
    </source>
</evidence>
<keyword evidence="5" id="KW-1185">Reference proteome</keyword>
<gene>
    <name evidence="4" type="ORF">BFS30_21385</name>
</gene>
<evidence type="ECO:0000313" key="5">
    <source>
        <dbReference type="Proteomes" id="UP000094313"/>
    </source>
</evidence>
<dbReference type="InterPro" id="IPR050792">
    <property type="entry name" value="ADP-ribosylglycohydrolase"/>
</dbReference>
<dbReference type="RefSeq" id="WP_069381148.1">
    <property type="nucleotide sequence ID" value="NZ_CP017141.1"/>
</dbReference>
<dbReference type="KEGG" id="psty:BFS30_21385"/>
<reference evidence="4 5" key="1">
    <citation type="submission" date="2016-08" db="EMBL/GenBank/DDBJ databases">
        <authorList>
            <person name="Seilhamer J.J."/>
        </authorList>
    </citation>
    <scope>NUCLEOTIDE SEQUENCE [LARGE SCALE GENOMIC DNA]</scope>
    <source>
        <strain evidence="4 5">DX4</strain>
    </source>
</reference>
<dbReference type="Proteomes" id="UP000094313">
    <property type="component" value="Chromosome"/>
</dbReference>
<comment type="similarity">
    <text evidence="1">Belongs to the ADP-ribosylglycohydrolase family.</text>
</comment>
<dbReference type="InterPro" id="IPR005502">
    <property type="entry name" value="Ribosyl_crysJ1"/>
</dbReference>
<evidence type="ECO:0000313" key="4">
    <source>
        <dbReference type="EMBL" id="AOM79486.1"/>
    </source>
</evidence>
<organism evidence="4 5">
    <name type="scientific">Pedobacter steynii</name>
    <dbReference type="NCBI Taxonomy" id="430522"/>
    <lineage>
        <taxon>Bacteria</taxon>
        <taxon>Pseudomonadati</taxon>
        <taxon>Bacteroidota</taxon>
        <taxon>Sphingobacteriia</taxon>
        <taxon>Sphingobacteriales</taxon>
        <taxon>Sphingobacteriaceae</taxon>
        <taxon>Pedobacter</taxon>
    </lineage>
</organism>
<feature type="binding site" evidence="3">
    <location>
        <position position="70"/>
    </location>
    <ligand>
        <name>Mg(2+)</name>
        <dbReference type="ChEBI" id="CHEBI:18420"/>
        <label>1</label>
    </ligand>
</feature>
<keyword evidence="2" id="KW-0378">Hydrolase</keyword>
<dbReference type="Gene3D" id="1.10.4080.10">
    <property type="entry name" value="ADP-ribosylation/Crystallin J1"/>
    <property type="match status" value="1"/>
</dbReference>
<dbReference type="AlphaFoldDB" id="A0A1D7QLD0"/>
<feature type="binding site" evidence="3">
    <location>
        <position position="69"/>
    </location>
    <ligand>
        <name>Mg(2+)</name>
        <dbReference type="ChEBI" id="CHEBI:18420"/>
        <label>1</label>
    </ligand>
</feature>
<feature type="binding site" evidence="3">
    <location>
        <position position="330"/>
    </location>
    <ligand>
        <name>Mg(2+)</name>
        <dbReference type="ChEBI" id="CHEBI:18420"/>
        <label>1</label>
    </ligand>
</feature>
<keyword evidence="3" id="KW-0479">Metal-binding</keyword>
<proteinExistence type="inferred from homology"/>
<accession>A0A1D7QLD0</accession>
<keyword evidence="3" id="KW-0460">Magnesium</keyword>
<dbReference type="PANTHER" id="PTHR16222:SF24">
    <property type="entry name" value="ADP-RIBOSYLHYDROLASE ARH3"/>
    <property type="match status" value="1"/>
</dbReference>
<dbReference type="OrthoDB" id="9798107at2"/>
<evidence type="ECO:0000256" key="1">
    <source>
        <dbReference type="ARBA" id="ARBA00010702"/>
    </source>
</evidence>
<feature type="binding site" evidence="3">
    <location>
        <position position="71"/>
    </location>
    <ligand>
        <name>Mg(2+)</name>
        <dbReference type="ChEBI" id="CHEBI:18420"/>
        <label>1</label>
    </ligand>
</feature>
<evidence type="ECO:0008006" key="6">
    <source>
        <dbReference type="Google" id="ProtNLM"/>
    </source>
</evidence>
<feature type="binding site" evidence="3">
    <location>
        <position position="331"/>
    </location>
    <ligand>
        <name>Mg(2+)</name>
        <dbReference type="ChEBI" id="CHEBI:18420"/>
        <label>1</label>
    </ligand>
</feature>
<dbReference type="Pfam" id="PF03747">
    <property type="entry name" value="ADP_ribosyl_GH"/>
    <property type="match status" value="1"/>
</dbReference>
<dbReference type="GO" id="GO:0016787">
    <property type="term" value="F:hydrolase activity"/>
    <property type="evidence" value="ECO:0007669"/>
    <property type="project" value="UniProtKB-KW"/>
</dbReference>
<dbReference type="GO" id="GO:0046872">
    <property type="term" value="F:metal ion binding"/>
    <property type="evidence" value="ECO:0007669"/>
    <property type="project" value="UniProtKB-KW"/>
</dbReference>
<sequence>MTPEAKYKGSIKLSAIGDALGWITEFEKSSQGLLEKFGTDRIENFYDWKKNVGGRFYGFIDEIKAGSYSDDTQLLLAVARSIKKDGRLDHKYFAKIELANWLDYARGGGRTVKTAADKISRKSVNWHSNFYTFKVNGETYDYTNSGANGAAMRVLPIALANVGNFDRIKEEIFANSIITHGHPRAILGAMLYGYAVNQIIIFRPEDFRWENYIKQIGLDFPLKFDLSFLKNNLEITEWFKKWNTRNPLDFEQVYTETVSETQNHLRLIYQSLKQNTPVKETMSKIGCFDPSTKGSGISTVVAGIYLAAKYSNNPLEAIIESVNALGSDTDSIAAFAGGLVGALHGQKIIPEKWKNVQDIEYLDKIADRLLQVSEDRLKESPIAMNNKLKSLNNPKADNYVLNERIEFIPIGEGKITSIDRQATLTKGKYNLILEAVLDEGQSIIVSKLFDDLNYTSKPEIFSKSDKLLKIALEKLLPNTFERFKLFISNHGSLSKEQLELFEAILLNEN</sequence>
<feature type="binding site" evidence="3">
    <location>
        <position position="328"/>
    </location>
    <ligand>
        <name>Mg(2+)</name>
        <dbReference type="ChEBI" id="CHEBI:18420"/>
        <label>1</label>
    </ligand>
</feature>
<name>A0A1D7QLD0_9SPHI</name>
<dbReference type="SUPFAM" id="SSF101478">
    <property type="entry name" value="ADP-ribosylglycohydrolase"/>
    <property type="match status" value="1"/>
</dbReference>
<dbReference type="EMBL" id="CP017141">
    <property type="protein sequence ID" value="AOM79486.1"/>
    <property type="molecule type" value="Genomic_DNA"/>
</dbReference>
<comment type="cofactor">
    <cofactor evidence="3">
        <name>Mg(2+)</name>
        <dbReference type="ChEBI" id="CHEBI:18420"/>
    </cofactor>
    <text evidence="3">Binds 2 magnesium ions per subunit.</text>
</comment>
<dbReference type="PANTHER" id="PTHR16222">
    <property type="entry name" value="ADP-RIBOSYLGLYCOHYDROLASE"/>
    <property type="match status" value="1"/>
</dbReference>
<evidence type="ECO:0000256" key="2">
    <source>
        <dbReference type="ARBA" id="ARBA00022801"/>
    </source>
</evidence>
<dbReference type="InterPro" id="IPR036705">
    <property type="entry name" value="Ribosyl_crysJ1_sf"/>
</dbReference>
<protein>
    <recommendedName>
        <fullName evidence="6">ADP-ribosylglycohydrolase</fullName>
    </recommendedName>
</protein>